<name>A0AAD8E8Y4_DIPPU</name>
<evidence type="ECO:0000256" key="1">
    <source>
        <dbReference type="SAM" id="Phobius"/>
    </source>
</evidence>
<sequence>TILGFNILIIFFFSLTATVEVSVKAGNLRHQIFALLRNVKLLTTYVQTYFFLFLFSLNDIWNIKMTLNYFILCFNIFKSFQSAFNFVGDWITFEFVMAILLLIDHLQPSKLHYLIVLDM</sequence>
<dbReference type="EMBL" id="JASPKZ010007848">
    <property type="protein sequence ID" value="KAJ9581710.1"/>
    <property type="molecule type" value="Genomic_DNA"/>
</dbReference>
<comment type="caution">
    <text evidence="2">The sequence shown here is derived from an EMBL/GenBank/DDBJ whole genome shotgun (WGS) entry which is preliminary data.</text>
</comment>
<feature type="transmembrane region" description="Helical" evidence="1">
    <location>
        <begin position="44"/>
        <end position="63"/>
    </location>
</feature>
<evidence type="ECO:0000313" key="3">
    <source>
        <dbReference type="Proteomes" id="UP001233999"/>
    </source>
</evidence>
<keyword evidence="1" id="KW-1133">Transmembrane helix</keyword>
<gene>
    <name evidence="2" type="ORF">L9F63_023098</name>
</gene>
<evidence type="ECO:0000313" key="2">
    <source>
        <dbReference type="EMBL" id="KAJ9581710.1"/>
    </source>
</evidence>
<accession>A0AAD8E8Y4</accession>
<feature type="non-terminal residue" evidence="2">
    <location>
        <position position="1"/>
    </location>
</feature>
<feature type="transmembrane region" description="Helical" evidence="1">
    <location>
        <begin position="83"/>
        <end position="103"/>
    </location>
</feature>
<keyword evidence="1" id="KW-0812">Transmembrane</keyword>
<keyword evidence="1" id="KW-0472">Membrane</keyword>
<protein>
    <submittedName>
        <fullName evidence="2">Uncharacterized protein</fullName>
    </submittedName>
</protein>
<dbReference type="AlphaFoldDB" id="A0AAD8E8Y4"/>
<feature type="transmembrane region" description="Helical" evidence="1">
    <location>
        <begin position="6"/>
        <end position="23"/>
    </location>
</feature>
<reference evidence="2" key="1">
    <citation type="journal article" date="2023" name="IScience">
        <title>Live-bearing cockroach genome reveals convergent evolutionary mechanisms linked to viviparity in insects and beyond.</title>
        <authorList>
            <person name="Fouks B."/>
            <person name="Harrison M.C."/>
            <person name="Mikhailova A.A."/>
            <person name="Marchal E."/>
            <person name="English S."/>
            <person name="Carruthers M."/>
            <person name="Jennings E.C."/>
            <person name="Chiamaka E.L."/>
            <person name="Frigard R.A."/>
            <person name="Pippel M."/>
            <person name="Attardo G.M."/>
            <person name="Benoit J.B."/>
            <person name="Bornberg-Bauer E."/>
            <person name="Tobe S.S."/>
        </authorList>
    </citation>
    <scope>NUCLEOTIDE SEQUENCE</scope>
    <source>
        <strain evidence="2">Stay&amp;Tobe</strain>
    </source>
</reference>
<proteinExistence type="predicted"/>
<feature type="non-terminal residue" evidence="2">
    <location>
        <position position="119"/>
    </location>
</feature>
<keyword evidence="3" id="KW-1185">Reference proteome</keyword>
<organism evidence="2 3">
    <name type="scientific">Diploptera punctata</name>
    <name type="common">Pacific beetle cockroach</name>
    <dbReference type="NCBI Taxonomy" id="6984"/>
    <lineage>
        <taxon>Eukaryota</taxon>
        <taxon>Metazoa</taxon>
        <taxon>Ecdysozoa</taxon>
        <taxon>Arthropoda</taxon>
        <taxon>Hexapoda</taxon>
        <taxon>Insecta</taxon>
        <taxon>Pterygota</taxon>
        <taxon>Neoptera</taxon>
        <taxon>Polyneoptera</taxon>
        <taxon>Dictyoptera</taxon>
        <taxon>Blattodea</taxon>
        <taxon>Blaberoidea</taxon>
        <taxon>Blaberidae</taxon>
        <taxon>Diplopterinae</taxon>
        <taxon>Diploptera</taxon>
    </lineage>
</organism>
<reference evidence="2" key="2">
    <citation type="submission" date="2023-05" db="EMBL/GenBank/DDBJ databases">
        <authorList>
            <person name="Fouks B."/>
        </authorList>
    </citation>
    <scope>NUCLEOTIDE SEQUENCE</scope>
    <source>
        <strain evidence="2">Stay&amp;Tobe</strain>
        <tissue evidence="2">Testes</tissue>
    </source>
</reference>
<dbReference type="Proteomes" id="UP001233999">
    <property type="component" value="Unassembled WGS sequence"/>
</dbReference>